<dbReference type="Gene3D" id="3.40.190.10">
    <property type="entry name" value="Periplasmic binding protein-like II"/>
    <property type="match status" value="1"/>
</dbReference>
<feature type="domain" description="Plastocyanin-like" evidence="8">
    <location>
        <begin position="530"/>
        <end position="642"/>
    </location>
</feature>
<evidence type="ECO:0000259" key="9">
    <source>
        <dbReference type="Pfam" id="PF07732"/>
    </source>
</evidence>
<reference evidence="11 12" key="2">
    <citation type="journal article" date="2023" name="Commun. Biol.">
        <title>Reorganization of the ancestral sex-determining regions during the evolution of trioecy in Pleodorina starrii.</title>
        <authorList>
            <person name="Takahashi K."/>
            <person name="Suzuki S."/>
            <person name="Kawai-Toyooka H."/>
            <person name="Yamamoto K."/>
            <person name="Hamaji T."/>
            <person name="Ootsuki R."/>
            <person name="Yamaguchi H."/>
            <person name="Kawachi M."/>
            <person name="Higashiyama T."/>
            <person name="Nozaki H."/>
        </authorList>
    </citation>
    <scope>NUCLEOTIDE SEQUENCE [LARGE SCALE GENOMIC DNA]</scope>
    <source>
        <strain evidence="11 12">NIES-4479</strain>
    </source>
</reference>
<comment type="similarity">
    <text evidence="2">Belongs to the multicopper oxidase family.</text>
</comment>
<dbReference type="CDD" id="cd13887">
    <property type="entry name" value="CuRO_2_MCO_like_2"/>
    <property type="match status" value="1"/>
</dbReference>
<dbReference type="InterPro" id="IPR011706">
    <property type="entry name" value="Cu-oxidase_C"/>
</dbReference>
<dbReference type="GO" id="GO:0005507">
    <property type="term" value="F:copper ion binding"/>
    <property type="evidence" value="ECO:0007669"/>
    <property type="project" value="InterPro"/>
</dbReference>
<dbReference type="Pfam" id="PF00394">
    <property type="entry name" value="Cu-oxidase"/>
    <property type="match status" value="1"/>
</dbReference>
<dbReference type="CDD" id="cd13896">
    <property type="entry name" value="CuRO_3_CopA"/>
    <property type="match status" value="1"/>
</dbReference>
<dbReference type="Proteomes" id="UP001165080">
    <property type="component" value="Unassembled WGS sequence"/>
</dbReference>
<evidence type="ECO:0000256" key="3">
    <source>
        <dbReference type="ARBA" id="ARBA00022723"/>
    </source>
</evidence>
<dbReference type="CDD" id="cd13865">
    <property type="entry name" value="CuRO_1_LCC_like_3"/>
    <property type="match status" value="1"/>
</dbReference>
<dbReference type="EMBL" id="BRXU01000069">
    <property type="protein sequence ID" value="GLC62720.1"/>
    <property type="molecule type" value="Genomic_DNA"/>
</dbReference>
<comment type="cofactor">
    <cofactor evidence="1">
        <name>Cu cation</name>
        <dbReference type="ChEBI" id="CHEBI:23378"/>
    </cofactor>
</comment>
<evidence type="ECO:0008006" key="13">
    <source>
        <dbReference type="Google" id="ProtNLM"/>
    </source>
</evidence>
<evidence type="ECO:0000259" key="8">
    <source>
        <dbReference type="Pfam" id="PF07731"/>
    </source>
</evidence>
<evidence type="ECO:0000256" key="5">
    <source>
        <dbReference type="ARBA" id="ARBA00023008"/>
    </source>
</evidence>
<keyword evidence="3" id="KW-0479">Metal-binding</keyword>
<evidence type="ECO:0000256" key="2">
    <source>
        <dbReference type="ARBA" id="ARBA00010609"/>
    </source>
</evidence>
<reference evidence="11" key="1">
    <citation type="submission" date="2022-08" db="EMBL/GenBank/DDBJ databases">
        <authorList>
            <person name="Takahashi K."/>
            <person name="Suzuki S."/>
            <person name="Kawachi M."/>
            <person name="Higashiyama T."/>
            <person name="Nozaki H."/>
        </authorList>
    </citation>
    <scope>NUCLEOTIDE SEQUENCE</scope>
    <source>
        <strain evidence="11">NIES-4479</strain>
    </source>
</reference>
<sequence length="643" mass="69508">MTGLMKTQIDWIPLSEGAVRPTQGKTLAVMQVSGGSQSFNAVNQMRLLGRWMRMGREIELVQRRTYQEITGLLLERSVDAAWLCGYPYLQHADLLDLVAAPVWRGGPRYQSYLIVGAEDGAEALSDLQGGTHAFSDPDSNSGYLVTATDLRRMGEQVEGFFSRSIFTFGHRNVTAPLGLRATTRSLDIDGRAATVFGLVNGAGGQGLVLDPGQRFLVNLTNDLDVPTIVHWHGQIPPNVQDGVPDMPLPLLRPGETRSYDFEPAAGTHWMHSHVPVQEMQLLAAPLIVRRPDDVKADRQEVTIFLHDFSFRPPEEVLDEIRSGKGHPEPETADDAQGANAHAGHDMGAMGTSGMSAMEGMEGMTAAGMGGMAMDLNDFNFDAYLANDRTLSDPEIVAVEKGGRVLLRVINGAAATVFWIACGDVPARLVAVDGQPVQALPAARFGVAMGQRLDIELDLPSGGGAWPILALREGAHERTGLILATAGADVPIISGLSDEAAPAFDIDLAQEAVLRALAPLADRPADLSPMVMLGGQMQPYRWTINDRLFEDRVPVTATTGQRVELNFHNMSMMGHPMHLHGHHFQVVAINGNRVAGALRDTVYVPPMSMVTVALDAGEAAEWMLHCHHMPHLASGMMTTFNVSA</sequence>
<evidence type="ECO:0000256" key="1">
    <source>
        <dbReference type="ARBA" id="ARBA00001935"/>
    </source>
</evidence>
<dbReference type="SUPFAM" id="SSF49503">
    <property type="entry name" value="Cupredoxins"/>
    <property type="match status" value="3"/>
</dbReference>
<evidence type="ECO:0000313" key="12">
    <source>
        <dbReference type="Proteomes" id="UP001165080"/>
    </source>
</evidence>
<proteinExistence type="inferred from homology"/>
<accession>A0A9W6C305</accession>
<dbReference type="InterPro" id="IPR045087">
    <property type="entry name" value="Cu-oxidase_fam"/>
</dbReference>
<dbReference type="InterPro" id="IPR001117">
    <property type="entry name" value="Cu-oxidase_2nd"/>
</dbReference>
<dbReference type="InterPro" id="IPR029039">
    <property type="entry name" value="Flavoprotein-like_sf"/>
</dbReference>
<evidence type="ECO:0000259" key="7">
    <source>
        <dbReference type="Pfam" id="PF00394"/>
    </source>
</evidence>
<gene>
    <name evidence="11" type="primary">PLESTB003925</name>
    <name evidence="10" type="synonym">PLESTB003861</name>
    <name evidence="10" type="ORF">PLESTB_001931600</name>
    <name evidence="11" type="ORF">PLESTB_001938000</name>
</gene>
<evidence type="ECO:0000313" key="11">
    <source>
        <dbReference type="EMBL" id="GLC62779.1"/>
    </source>
</evidence>
<keyword evidence="4" id="KW-0560">Oxidoreductase</keyword>
<dbReference type="EMBL" id="BRXU01000069">
    <property type="protein sequence ID" value="GLC62779.1"/>
    <property type="molecule type" value="Genomic_DNA"/>
</dbReference>
<keyword evidence="5" id="KW-0186">Copper</keyword>
<evidence type="ECO:0000256" key="6">
    <source>
        <dbReference type="SAM" id="MobiDB-lite"/>
    </source>
</evidence>
<dbReference type="Pfam" id="PF07732">
    <property type="entry name" value="Cu-oxidase_3"/>
    <property type="match status" value="1"/>
</dbReference>
<feature type="domain" description="Plastocyanin-like" evidence="9">
    <location>
        <begin position="193"/>
        <end position="291"/>
    </location>
</feature>
<dbReference type="Gene3D" id="3.40.50.360">
    <property type="match status" value="1"/>
</dbReference>
<feature type="region of interest" description="Disordered" evidence="6">
    <location>
        <begin position="320"/>
        <end position="342"/>
    </location>
</feature>
<dbReference type="PANTHER" id="PTHR11709">
    <property type="entry name" value="MULTI-COPPER OXIDASE"/>
    <property type="match status" value="1"/>
</dbReference>
<dbReference type="SUPFAM" id="SSF52218">
    <property type="entry name" value="Flavoproteins"/>
    <property type="match status" value="1"/>
</dbReference>
<dbReference type="Gene3D" id="2.60.40.420">
    <property type="entry name" value="Cupredoxins - blue copper proteins"/>
    <property type="match status" value="3"/>
</dbReference>
<dbReference type="PROSITE" id="PS00080">
    <property type="entry name" value="MULTICOPPER_OXIDASE2"/>
    <property type="match status" value="1"/>
</dbReference>
<dbReference type="SUPFAM" id="SSF53850">
    <property type="entry name" value="Periplasmic binding protein-like II"/>
    <property type="match status" value="1"/>
</dbReference>
<dbReference type="PANTHER" id="PTHR11709:SF394">
    <property type="entry name" value="FI03373P-RELATED"/>
    <property type="match status" value="1"/>
</dbReference>
<dbReference type="InterPro" id="IPR011707">
    <property type="entry name" value="Cu-oxidase-like_N"/>
</dbReference>
<dbReference type="InterPro" id="IPR034279">
    <property type="entry name" value="CuRO_3_CopA"/>
</dbReference>
<dbReference type="InterPro" id="IPR008972">
    <property type="entry name" value="Cupredoxin"/>
</dbReference>
<feature type="compositionally biased region" description="Basic and acidic residues" evidence="6">
    <location>
        <begin position="320"/>
        <end position="329"/>
    </location>
</feature>
<protein>
    <recommendedName>
        <fullName evidence="13">Copper oxidase</fullName>
    </recommendedName>
</protein>
<evidence type="ECO:0000256" key="4">
    <source>
        <dbReference type="ARBA" id="ARBA00023002"/>
    </source>
</evidence>
<organism evidence="11 12">
    <name type="scientific">Pleodorina starrii</name>
    <dbReference type="NCBI Taxonomy" id="330485"/>
    <lineage>
        <taxon>Eukaryota</taxon>
        <taxon>Viridiplantae</taxon>
        <taxon>Chlorophyta</taxon>
        <taxon>core chlorophytes</taxon>
        <taxon>Chlorophyceae</taxon>
        <taxon>CS clade</taxon>
        <taxon>Chlamydomonadales</taxon>
        <taxon>Volvocaceae</taxon>
        <taxon>Pleodorina</taxon>
    </lineage>
</organism>
<keyword evidence="12" id="KW-1185">Reference proteome</keyword>
<dbReference type="Pfam" id="PF12974">
    <property type="entry name" value="Phosphonate-bd"/>
    <property type="match status" value="1"/>
</dbReference>
<name>A0A9W6C305_9CHLO</name>
<dbReference type="AlphaFoldDB" id="A0A9W6C305"/>
<feature type="domain" description="Plastocyanin-like" evidence="7">
    <location>
        <begin position="381"/>
        <end position="471"/>
    </location>
</feature>
<dbReference type="InterPro" id="IPR002355">
    <property type="entry name" value="Cu_oxidase_Cu_BS"/>
</dbReference>
<evidence type="ECO:0000313" key="10">
    <source>
        <dbReference type="EMBL" id="GLC62720.1"/>
    </source>
</evidence>
<dbReference type="GO" id="GO:0003955">
    <property type="term" value="F:NAD(P)H dehydrogenase (quinone) activity"/>
    <property type="evidence" value="ECO:0007669"/>
    <property type="project" value="UniProtKB-EC"/>
</dbReference>
<comment type="caution">
    <text evidence="11">The sequence shown here is derived from an EMBL/GenBank/DDBJ whole genome shotgun (WGS) entry which is preliminary data.</text>
</comment>
<dbReference type="Pfam" id="PF07731">
    <property type="entry name" value="Cu-oxidase_2"/>
    <property type="match status" value="1"/>
</dbReference>